<dbReference type="SMART" id="SM00254">
    <property type="entry name" value="ShKT"/>
    <property type="match status" value="1"/>
</dbReference>
<dbReference type="Pfam" id="PF01549">
    <property type="entry name" value="ShK"/>
    <property type="match status" value="1"/>
</dbReference>
<evidence type="ECO:0000313" key="5">
    <source>
        <dbReference type="Proteomes" id="UP000274756"/>
    </source>
</evidence>
<feature type="chain" id="PRO_5033230273" evidence="1">
    <location>
        <begin position="27"/>
        <end position="137"/>
    </location>
</feature>
<reference evidence="6" key="1">
    <citation type="submission" date="2017-02" db="UniProtKB">
        <authorList>
            <consortium name="WormBaseParasite"/>
        </authorList>
    </citation>
    <scope>IDENTIFICATION</scope>
</reference>
<reference evidence="3 5" key="2">
    <citation type="submission" date="2018-11" db="EMBL/GenBank/DDBJ databases">
        <authorList>
            <consortium name="Pathogen Informatics"/>
        </authorList>
    </citation>
    <scope>NUCLEOTIDE SEQUENCE [LARGE SCALE GENOMIC DNA]</scope>
</reference>
<feature type="domain" description="ShKT" evidence="2">
    <location>
        <begin position="100"/>
        <end position="136"/>
    </location>
</feature>
<keyword evidence="5" id="KW-1185">Reference proteome</keyword>
<feature type="signal peptide" evidence="1">
    <location>
        <begin position="1"/>
        <end position="26"/>
    </location>
</feature>
<evidence type="ECO:0000313" key="4">
    <source>
        <dbReference type="Proteomes" id="UP000038040"/>
    </source>
</evidence>
<protein>
    <submittedName>
        <fullName evidence="6">ShKT domain-containing protein</fullName>
    </submittedName>
</protein>
<evidence type="ECO:0000259" key="2">
    <source>
        <dbReference type="SMART" id="SM00254"/>
    </source>
</evidence>
<evidence type="ECO:0000313" key="3">
    <source>
        <dbReference type="EMBL" id="VDN54290.1"/>
    </source>
</evidence>
<accession>A0A0N4US35</accession>
<dbReference type="WBParaSite" id="DME_0001086701-mRNA-1">
    <property type="protein sequence ID" value="DME_0001086701-mRNA-1"/>
    <property type="gene ID" value="DME_0001086701"/>
</dbReference>
<dbReference type="AlphaFoldDB" id="A0A0N4US35"/>
<proteinExistence type="predicted"/>
<dbReference type="EMBL" id="UYYG01000517">
    <property type="protein sequence ID" value="VDN54290.1"/>
    <property type="molecule type" value="Genomic_DNA"/>
</dbReference>
<sequence length="137" mass="15263">MRASQPESKVMLVAILSFFFLPFTFAGNADIEECVKLVGNAQNLKKRPTVDSCPEDPVCPSIFVYDNNNLQDLANNFNVQIFKNLTKIFCTAGNATSSSTCTDLHPQCQANARYCNIGDYAVVMRRVCRLTCRHCTP</sequence>
<dbReference type="Proteomes" id="UP000274756">
    <property type="component" value="Unassembled WGS sequence"/>
</dbReference>
<gene>
    <name evidence="3" type="ORF">DME_LOCUS4263</name>
</gene>
<dbReference type="InterPro" id="IPR003582">
    <property type="entry name" value="ShKT_dom"/>
</dbReference>
<dbReference type="OrthoDB" id="5804200at2759"/>
<dbReference type="Gene3D" id="1.10.10.1940">
    <property type="match status" value="1"/>
</dbReference>
<evidence type="ECO:0000256" key="1">
    <source>
        <dbReference type="SAM" id="SignalP"/>
    </source>
</evidence>
<keyword evidence="1" id="KW-0732">Signal</keyword>
<evidence type="ECO:0000313" key="6">
    <source>
        <dbReference type="WBParaSite" id="DME_0001086701-mRNA-1"/>
    </source>
</evidence>
<name>A0A0N4US35_DRAME</name>
<dbReference type="Proteomes" id="UP000038040">
    <property type="component" value="Unplaced"/>
</dbReference>
<organism evidence="4 6">
    <name type="scientific">Dracunculus medinensis</name>
    <name type="common">Guinea worm</name>
    <dbReference type="NCBI Taxonomy" id="318479"/>
    <lineage>
        <taxon>Eukaryota</taxon>
        <taxon>Metazoa</taxon>
        <taxon>Ecdysozoa</taxon>
        <taxon>Nematoda</taxon>
        <taxon>Chromadorea</taxon>
        <taxon>Rhabditida</taxon>
        <taxon>Spirurina</taxon>
        <taxon>Dracunculoidea</taxon>
        <taxon>Dracunculidae</taxon>
        <taxon>Dracunculus</taxon>
    </lineage>
</organism>